<dbReference type="OrthoDB" id="9803649at2"/>
<name>A0A4P6HKW7_9BACT</name>
<gene>
    <name evidence="2" type="ORF">C3Y92_11480</name>
</gene>
<keyword evidence="3" id="KW-1185">Reference proteome</keyword>
<accession>A0A4P6HKW7</accession>
<keyword evidence="2" id="KW-0808">Transferase</keyword>
<proteinExistence type="predicted"/>
<dbReference type="GO" id="GO:0016301">
    <property type="term" value="F:kinase activity"/>
    <property type="evidence" value="ECO:0007669"/>
    <property type="project" value="UniProtKB-KW"/>
</dbReference>
<sequence length="284" mass="30694">MSRREEILQKAMAIPNMPMPVQKVLAYIGNPDADLRQLAKIIEFDPGLTVNVLRMANSSFFGGGAKVSTVKEALMRLGLGRLYQLVIASGVAPMARYAIKGYGLRPGELLEHSVAVAVASETLARELGVGAPPYTFTAGLLVNIGKTIMGSFLEVDAAPILTLAHEQQISFEQAEELILGINHAELGALLLEKWGIPTPIVNVVRYRLRPDESPEPDLALDLVHVGDVIAKMTGIGMGIDGLQYAPSEAAFARLDVSPQQMENVMVAILEQIAEVRDILMENTL</sequence>
<dbReference type="RefSeq" id="WP_129352730.1">
    <property type="nucleotide sequence ID" value="NZ_CP026538.1"/>
</dbReference>
<dbReference type="PROSITE" id="PS51833">
    <property type="entry name" value="HDOD"/>
    <property type="match status" value="1"/>
</dbReference>
<dbReference type="KEGG" id="dcb:C3Y92_11480"/>
<dbReference type="Proteomes" id="UP000293296">
    <property type="component" value="Chromosome"/>
</dbReference>
<dbReference type="AlphaFoldDB" id="A0A4P6HKW7"/>
<dbReference type="InterPro" id="IPR052340">
    <property type="entry name" value="RNase_Y/CdgJ"/>
</dbReference>
<reference evidence="2 3" key="1">
    <citation type="submission" date="2018-02" db="EMBL/GenBank/DDBJ databases">
        <title>Genome sequence of Desulfovibrio carbinolicus DSM 3852.</title>
        <authorList>
            <person name="Wilbanks E."/>
            <person name="Skennerton C.T."/>
            <person name="Orphan V.J."/>
        </authorList>
    </citation>
    <scope>NUCLEOTIDE SEQUENCE [LARGE SCALE GENOMIC DNA]</scope>
    <source>
        <strain evidence="2 3">DSM 3852</strain>
    </source>
</reference>
<evidence type="ECO:0000313" key="2">
    <source>
        <dbReference type="EMBL" id="QAZ67807.1"/>
    </source>
</evidence>
<feature type="domain" description="HDOD" evidence="1">
    <location>
        <begin position="14"/>
        <end position="210"/>
    </location>
</feature>
<evidence type="ECO:0000259" key="1">
    <source>
        <dbReference type="PROSITE" id="PS51833"/>
    </source>
</evidence>
<protein>
    <submittedName>
        <fullName evidence="2">Histidine kinase</fullName>
    </submittedName>
</protein>
<dbReference type="Gene3D" id="1.10.3210.10">
    <property type="entry name" value="Hypothetical protein af1432"/>
    <property type="match status" value="1"/>
</dbReference>
<dbReference type="PANTHER" id="PTHR33525">
    <property type="match status" value="1"/>
</dbReference>
<dbReference type="Pfam" id="PF08668">
    <property type="entry name" value="HDOD"/>
    <property type="match status" value="1"/>
</dbReference>
<dbReference type="InterPro" id="IPR013976">
    <property type="entry name" value="HDOD"/>
</dbReference>
<keyword evidence="2" id="KW-0418">Kinase</keyword>
<evidence type="ECO:0000313" key="3">
    <source>
        <dbReference type="Proteomes" id="UP000293296"/>
    </source>
</evidence>
<organism evidence="2 3">
    <name type="scientific">Solidesulfovibrio carbinolicus</name>
    <dbReference type="NCBI Taxonomy" id="296842"/>
    <lineage>
        <taxon>Bacteria</taxon>
        <taxon>Pseudomonadati</taxon>
        <taxon>Thermodesulfobacteriota</taxon>
        <taxon>Desulfovibrionia</taxon>
        <taxon>Desulfovibrionales</taxon>
        <taxon>Desulfovibrionaceae</taxon>
        <taxon>Solidesulfovibrio</taxon>
    </lineage>
</organism>
<dbReference type="EMBL" id="CP026538">
    <property type="protein sequence ID" value="QAZ67807.1"/>
    <property type="molecule type" value="Genomic_DNA"/>
</dbReference>
<dbReference type="PANTHER" id="PTHR33525:SF3">
    <property type="entry name" value="RIBONUCLEASE Y"/>
    <property type="match status" value="1"/>
</dbReference>
<dbReference type="SUPFAM" id="SSF109604">
    <property type="entry name" value="HD-domain/PDEase-like"/>
    <property type="match status" value="1"/>
</dbReference>